<gene>
    <name evidence="2" type="ORF">KS407_11955</name>
</gene>
<dbReference type="CDD" id="cd00077">
    <property type="entry name" value="HDc"/>
    <property type="match status" value="1"/>
</dbReference>
<accession>A0ABS6JUA2</accession>
<evidence type="ECO:0000259" key="1">
    <source>
        <dbReference type="PROSITE" id="PS51832"/>
    </source>
</evidence>
<proteinExistence type="predicted"/>
<dbReference type="SUPFAM" id="SSF109604">
    <property type="entry name" value="HD-domain/PDEase-like"/>
    <property type="match status" value="1"/>
</dbReference>
<comment type="caution">
    <text evidence="2">The sequence shown here is derived from an EMBL/GenBank/DDBJ whole genome shotgun (WGS) entry which is preliminary data.</text>
</comment>
<dbReference type="InterPro" id="IPR003607">
    <property type="entry name" value="HD/PDEase_dom"/>
</dbReference>
<feature type="domain" description="HD-GYP" evidence="1">
    <location>
        <begin position="114"/>
        <end position="309"/>
    </location>
</feature>
<organism evidence="2 3">
    <name type="scientific">Evansella alkalicola</name>
    <dbReference type="NCBI Taxonomy" id="745819"/>
    <lineage>
        <taxon>Bacteria</taxon>
        <taxon>Bacillati</taxon>
        <taxon>Bacillota</taxon>
        <taxon>Bacilli</taxon>
        <taxon>Bacillales</taxon>
        <taxon>Bacillaceae</taxon>
        <taxon>Evansella</taxon>
    </lineage>
</organism>
<dbReference type="Proteomes" id="UP000790580">
    <property type="component" value="Unassembled WGS sequence"/>
</dbReference>
<name>A0ABS6JUA2_9BACI</name>
<keyword evidence="3" id="KW-1185">Reference proteome</keyword>
<dbReference type="PROSITE" id="PS51832">
    <property type="entry name" value="HD_GYP"/>
    <property type="match status" value="1"/>
</dbReference>
<dbReference type="Pfam" id="PF13487">
    <property type="entry name" value="HD_5"/>
    <property type="match status" value="1"/>
</dbReference>
<dbReference type="Gene3D" id="1.10.3210.10">
    <property type="entry name" value="Hypothetical protein af1432"/>
    <property type="match status" value="1"/>
</dbReference>
<evidence type="ECO:0000313" key="2">
    <source>
        <dbReference type="EMBL" id="MBU9722149.1"/>
    </source>
</evidence>
<dbReference type="PANTHER" id="PTHR43155:SF2">
    <property type="entry name" value="CYCLIC DI-GMP PHOSPHODIESTERASE PA4108"/>
    <property type="match status" value="1"/>
</dbReference>
<evidence type="ECO:0000313" key="3">
    <source>
        <dbReference type="Proteomes" id="UP000790580"/>
    </source>
</evidence>
<sequence>MRLRSIHSLQGNEILAKTIYNEHGQALLNSGVSLSSTMIDRLKDKGISFVYIDDGDTNDILVDDVISDHTRIISIKQIQENFKVISRQNVLGKSVDLDNLSPSFSTIVNNILSDIRGHNEAISMLSDVFCYDSYVFHHSLNVAVYSLAFGKKFGLNEKQLHELGMGAILHDVGKIAIPVSVLNKQEKLTDEEFQLIQEHSKVGFDMLRGAHTISLLTAHCAYQHHERLDGSGYPRGLQGKDIHLYAKIIGIADVFDAVTANRVYRNAKLPHEALEILYAGANTLFDKDMVETFARTIALYPNGLEVELSDGKEGVVSKQNGEMTSRPVIRVLKENGENVEPYDFDLMSELNVTIVSCETSLNQEEAS</sequence>
<dbReference type="SMART" id="SM00471">
    <property type="entry name" value="HDc"/>
    <property type="match status" value="1"/>
</dbReference>
<protein>
    <submittedName>
        <fullName evidence="2">HD-GYP domain-containing protein</fullName>
    </submittedName>
</protein>
<dbReference type="EMBL" id="JAHQCR010000050">
    <property type="protein sequence ID" value="MBU9722149.1"/>
    <property type="molecule type" value="Genomic_DNA"/>
</dbReference>
<dbReference type="RefSeq" id="WP_088076391.1">
    <property type="nucleotide sequence ID" value="NZ_JAHQCR010000050.1"/>
</dbReference>
<dbReference type="PANTHER" id="PTHR43155">
    <property type="entry name" value="CYCLIC DI-GMP PHOSPHODIESTERASE PA4108-RELATED"/>
    <property type="match status" value="1"/>
</dbReference>
<reference evidence="2 3" key="1">
    <citation type="submission" date="2021-06" db="EMBL/GenBank/DDBJ databases">
        <title>Bacillus sp. RD4P76, an endophyte from a halophyte.</title>
        <authorList>
            <person name="Sun J.-Q."/>
        </authorList>
    </citation>
    <scope>NUCLEOTIDE SEQUENCE [LARGE SCALE GENOMIC DNA]</scope>
    <source>
        <strain evidence="2 3">JCM 17098</strain>
    </source>
</reference>
<dbReference type="InterPro" id="IPR037522">
    <property type="entry name" value="HD_GYP_dom"/>
</dbReference>